<dbReference type="Gene3D" id="3.40.50.11550">
    <property type="match status" value="1"/>
</dbReference>
<name>A0ABY0IHN4_9BACT</name>
<evidence type="ECO:0000313" key="2">
    <source>
        <dbReference type="EMBL" id="RZF22442.1"/>
    </source>
</evidence>
<sequence length="542" mass="64776">MQLRVDETHWNIYRYFKNKANSLEGEPSKLLKKYRTDQQRYARREFESSTINQLYQSIDTSDIIYLGDFHTFDQSTRNLERIIRILAKNDYQFAIGVEFIHINHQFFIDSFLRGAITELEFLESINYKNSWRFPWTYYKIFFEIAKKHNIPIIALNTKGNLNQRDNQAAKTITRYHKENPDHKLLILFGELHIVPNKLPQKVFDLNKKNVVQTIIHQNTDEVYWQLVKKGKLRSDQIVKYNLREFVLVNSPPWLKYESQIYWYEHLADDPNFDIHEYIIETGTLKFSDNIVDNFAYFCHEINNTLDLDIAIGELEDFRIFDQQNLKRVKTTISKVKSKKAQSFYKKLIEHGKTFKLPGKKAYYCSSYSVNRISYLAGIHIYQAKLKVPDKEILEFFNKRDRTGLFVYLIHNYISAYFCSKLFNPYRKCNMYKDFQYMARANRNIKKSDQQVFKACKKLCNKKVIINDELKGLDIYQLHKTARKVSHMLADIIFDYFFATKRPEYKEVFHLVVTDDYSNENYLSILNEIGKLVSIKSLKKREF</sequence>
<dbReference type="Proteomes" id="UP000443582">
    <property type="component" value="Unassembled WGS sequence"/>
</dbReference>
<gene>
    <name evidence="2" type="ORF">DAY19_01335</name>
</gene>
<dbReference type="EMBL" id="QDKL01000001">
    <property type="protein sequence ID" value="RZF22442.1"/>
    <property type="molecule type" value="Genomic_DNA"/>
</dbReference>
<feature type="domain" description="Haem-binding uptake Tiki superfamily ChaN" evidence="1">
    <location>
        <begin position="56"/>
        <end position="159"/>
    </location>
</feature>
<protein>
    <recommendedName>
        <fullName evidence="1">Haem-binding uptake Tiki superfamily ChaN domain-containing protein</fullName>
    </recommendedName>
</protein>
<proteinExistence type="predicted"/>
<keyword evidence="3" id="KW-1185">Reference proteome</keyword>
<dbReference type="RefSeq" id="WP_114705387.1">
    <property type="nucleotide sequence ID" value="NZ_QDKL01000001.1"/>
</dbReference>
<comment type="caution">
    <text evidence="2">The sequence shown here is derived from an EMBL/GenBank/DDBJ whole genome shotgun (WGS) entry which is preliminary data.</text>
</comment>
<evidence type="ECO:0000259" key="1">
    <source>
        <dbReference type="Pfam" id="PF04187"/>
    </source>
</evidence>
<organism evidence="2 3">
    <name type="scientific">Halobacteriovorax vibrionivorans</name>
    <dbReference type="NCBI Taxonomy" id="2152716"/>
    <lineage>
        <taxon>Bacteria</taxon>
        <taxon>Pseudomonadati</taxon>
        <taxon>Bdellovibrionota</taxon>
        <taxon>Bacteriovoracia</taxon>
        <taxon>Bacteriovoracales</taxon>
        <taxon>Halobacteriovoraceae</taxon>
        <taxon>Halobacteriovorax</taxon>
    </lineage>
</organism>
<dbReference type="InterPro" id="IPR007314">
    <property type="entry name" value="Cofac_haem-bd_dom"/>
</dbReference>
<reference evidence="3" key="1">
    <citation type="journal article" date="2019" name="Int. J. Syst. Evol. Microbiol.">
        <title>Halobacteriovorax valvorus sp. nov., a novel prokaryotic predator isolated from coastal seawater of China.</title>
        <authorList>
            <person name="Chen M.-X."/>
        </authorList>
    </citation>
    <scope>NUCLEOTIDE SEQUENCE [LARGE SCALE GENOMIC DNA]</scope>
    <source>
        <strain evidence="3">BL9</strain>
    </source>
</reference>
<dbReference type="SUPFAM" id="SSF159501">
    <property type="entry name" value="EreA/ChaN-like"/>
    <property type="match status" value="1"/>
</dbReference>
<evidence type="ECO:0000313" key="3">
    <source>
        <dbReference type="Proteomes" id="UP000443582"/>
    </source>
</evidence>
<dbReference type="Pfam" id="PF04187">
    <property type="entry name" value="Cofac_haem_bdg"/>
    <property type="match status" value="1"/>
</dbReference>
<accession>A0ABY0IHN4</accession>